<dbReference type="GO" id="GO:0008236">
    <property type="term" value="F:serine-type peptidase activity"/>
    <property type="evidence" value="ECO:0007669"/>
    <property type="project" value="UniProtKB-KW"/>
</dbReference>
<proteinExistence type="inferred from homology"/>
<evidence type="ECO:0000256" key="5">
    <source>
        <dbReference type="ARBA" id="ARBA00022825"/>
    </source>
</evidence>
<dbReference type="Gene3D" id="3.40.50.300">
    <property type="entry name" value="P-loop containing nucleotide triphosphate hydrolases"/>
    <property type="match status" value="1"/>
</dbReference>
<gene>
    <name evidence="7" type="ORF">DES53_111163</name>
</gene>
<reference evidence="7 8" key="1">
    <citation type="submission" date="2018-06" db="EMBL/GenBank/DDBJ databases">
        <title>Genomic Encyclopedia of Type Strains, Phase IV (KMG-IV): sequencing the most valuable type-strain genomes for metagenomic binning, comparative biology and taxonomic classification.</title>
        <authorList>
            <person name="Goeker M."/>
        </authorList>
    </citation>
    <scope>NUCLEOTIDE SEQUENCE [LARGE SCALE GENOMIC DNA]</scope>
    <source>
        <strain evidence="7 8">DSM 25532</strain>
    </source>
</reference>
<keyword evidence="2 6" id="KW-0645">Protease</keyword>
<dbReference type="AlphaFoldDB" id="A0A366H949"/>
<evidence type="ECO:0000256" key="6">
    <source>
        <dbReference type="RuleBase" id="RU004296"/>
    </source>
</evidence>
<dbReference type="Proteomes" id="UP000253426">
    <property type="component" value="Unassembled WGS sequence"/>
</dbReference>
<dbReference type="SUPFAM" id="SSF52540">
    <property type="entry name" value="P-loop containing nucleoside triphosphate hydrolases"/>
    <property type="match status" value="1"/>
</dbReference>
<accession>A0A366H949</accession>
<keyword evidence="5 6" id="KW-0720">Serine protease</keyword>
<comment type="caution">
    <text evidence="7">The sequence shown here is derived from an EMBL/GenBank/DDBJ whole genome shotgun (WGS) entry which is preliminary data.</text>
</comment>
<evidence type="ECO:0000313" key="7">
    <source>
        <dbReference type="EMBL" id="RBP38643.1"/>
    </source>
</evidence>
<dbReference type="Gene3D" id="2.40.10.10">
    <property type="entry name" value="Trypsin-like serine proteases"/>
    <property type="match status" value="1"/>
</dbReference>
<dbReference type="EMBL" id="QNRR01000011">
    <property type="protein sequence ID" value="RBP38643.1"/>
    <property type="molecule type" value="Genomic_DNA"/>
</dbReference>
<dbReference type="PRINTS" id="PR00839">
    <property type="entry name" value="V8PROTEASE"/>
</dbReference>
<keyword evidence="8" id="KW-1185">Reference proteome</keyword>
<dbReference type="EC" id="3.4.21.-" evidence="6"/>
<dbReference type="SUPFAM" id="SSF50494">
    <property type="entry name" value="Trypsin-like serine proteases"/>
    <property type="match status" value="1"/>
</dbReference>
<dbReference type="InterPro" id="IPR043504">
    <property type="entry name" value="Peptidase_S1_PA_chymotrypsin"/>
</dbReference>
<dbReference type="InterPro" id="IPR027417">
    <property type="entry name" value="P-loop_NTPase"/>
</dbReference>
<evidence type="ECO:0000313" key="8">
    <source>
        <dbReference type="Proteomes" id="UP000253426"/>
    </source>
</evidence>
<evidence type="ECO:0000256" key="3">
    <source>
        <dbReference type="ARBA" id="ARBA00022729"/>
    </source>
</evidence>
<dbReference type="RefSeq" id="WP_147263606.1">
    <property type="nucleotide sequence ID" value="NZ_QNRR01000011.1"/>
</dbReference>
<sequence>MILGQQSRIVSMDVFQAGLQKAAQGVLLFLSRDAESSSRGPTYATTWLITDTLVVVPRYVLLPHEKVVFSVRRSGDTTETIATPVDPSPPSYAVDANTDSFHKSAVLLRLAQPMPGCALPLETASALSDHTLFLLHFSGGMDSMKISVGRFVGVSSDTLEYDADSMAGSSGAPIFSESGWTVLGMHTGSGESRSSNYGRPLALVLEDLRQSSAWPEIAAHHRLANVSATGQGTEAGPAMSRALESTIVQPSYAMMVETSSTGASKPELLAAALRWTFDPDVLGRREQYAPFVIDADESSRQWVLEDDTRRELLQGRTLTELRRVRGKEKSENPGQEVIDKILQGPPYPMSKIADAALPYWLQAVRWFKGIAPGLPTVATINRELGRRRVRGDLRVLTKDKVRGRKTELEHVQAWFENTRKGPLVISGLGGIGKSTLIAQFVLDQPEKMLLLWLDFDRSDLSPDDAVSILKVIVEQMKVQLANFVAPTLNENEWKQAAAAIGKQLKAETREELALMVLDGFEIAQHEKRHDEIWDVLNVIMAAAPRVRVIVSGRAPVHGLKLKNKAAVPLALKGMTEKDAKLWLKQSGVEDEKVHDQVWKNSKNGVPLVLKLALRLIREGGTEDLANTLPQKLVEGFLYRRILNRVVDDRLKPLAKDALVLRNVTENMVAEILYDRLPQELTTQTAFAELAREMALISPGMGGSAIQLTQDSDTGALQVRPEVRTASLRLLEMDDAPRVREIDQRAVAWYEQQDLSETSYRADVIYHYLRLGRIADAERLWRPDCGRLLKYAEEDLQEDATVEREWLRFKVTESENSLESWEEEAVKRIRGHQRRGLVRSLGQILSERTDRSTGSPLVFYDVWQEWQNGRLPEARRILDSAGSADGEIQRNRTLLAALVAVGEGKPQAADKLLLQIQGEKKWRDPIEALAVMAARIRLTVDLEKELDVAEQLGQVPMDKAVTRHLPPCDVIFSELSKLLGRKSRAETTHFLWPPETVDELPEFAMQLQKRRMAASGLGLSIAKKYPVVRNANLRSLAQPFPGGTGITPSKDLFNKAWKRWMLSANSMFLRDASELGATSSATQTMMWRNIEASIFTTLVAFRGIDIGFRNSNNIDEAVMKNSYALARNPARPSDKTLELIKRASALLPASEQWLKRRIEAILTSDRNDWTLSDLLIGTKVKASPFLSWLVLLLAPDPLQALCERVGGLNPNS</sequence>
<keyword evidence="3" id="KW-0732">Signal</keyword>
<evidence type="ECO:0000256" key="2">
    <source>
        <dbReference type="ARBA" id="ARBA00022670"/>
    </source>
</evidence>
<comment type="similarity">
    <text evidence="1 6">Belongs to the peptidase S1B family.</text>
</comment>
<protein>
    <recommendedName>
        <fullName evidence="6">Serine protease</fullName>
        <ecNumber evidence="6">3.4.21.-</ecNumber>
    </recommendedName>
</protein>
<evidence type="ECO:0000256" key="4">
    <source>
        <dbReference type="ARBA" id="ARBA00022801"/>
    </source>
</evidence>
<dbReference type="OrthoDB" id="9770276at2"/>
<keyword evidence="4 6" id="KW-0378">Hydrolase</keyword>
<name>A0A366H949_9BACT</name>
<dbReference type="GO" id="GO:0006508">
    <property type="term" value="P:proteolysis"/>
    <property type="evidence" value="ECO:0007669"/>
    <property type="project" value="UniProtKB-KW"/>
</dbReference>
<evidence type="ECO:0000256" key="1">
    <source>
        <dbReference type="ARBA" id="ARBA00008764"/>
    </source>
</evidence>
<dbReference type="InterPro" id="IPR008256">
    <property type="entry name" value="Peptidase_S1B"/>
</dbReference>
<organism evidence="7 8">
    <name type="scientific">Roseimicrobium gellanilyticum</name>
    <dbReference type="NCBI Taxonomy" id="748857"/>
    <lineage>
        <taxon>Bacteria</taxon>
        <taxon>Pseudomonadati</taxon>
        <taxon>Verrucomicrobiota</taxon>
        <taxon>Verrucomicrobiia</taxon>
        <taxon>Verrucomicrobiales</taxon>
        <taxon>Verrucomicrobiaceae</taxon>
        <taxon>Roseimicrobium</taxon>
    </lineage>
</organism>
<dbReference type="InterPro" id="IPR009003">
    <property type="entry name" value="Peptidase_S1_PA"/>
</dbReference>